<dbReference type="InterPro" id="IPR038050">
    <property type="entry name" value="Neuro_actylchol_rec"/>
</dbReference>
<keyword evidence="11" id="KW-0675">Receptor</keyword>
<keyword evidence="10" id="KW-1015">Disulfide bond</keyword>
<dbReference type="FunFam" id="1.20.58.390:FF:000038">
    <property type="entry name" value="Acetylcholine receptor subunit beta-like 1"/>
    <property type="match status" value="1"/>
</dbReference>
<dbReference type="InterPro" id="IPR006202">
    <property type="entry name" value="Neur_chan_lig-bd"/>
</dbReference>
<protein>
    <submittedName>
        <fullName evidence="21">Uncharacterized protein</fullName>
    </submittedName>
</protein>
<evidence type="ECO:0000256" key="6">
    <source>
        <dbReference type="ARBA" id="ARBA00022989"/>
    </source>
</evidence>
<dbReference type="Gene3D" id="2.70.170.10">
    <property type="entry name" value="Neurotransmitter-gated ion-channel ligand-binding domain"/>
    <property type="match status" value="1"/>
</dbReference>
<evidence type="ECO:0000256" key="8">
    <source>
        <dbReference type="ARBA" id="ARBA00023065"/>
    </source>
</evidence>
<keyword evidence="12" id="KW-0325">Glycoprotein</keyword>
<keyword evidence="4 17" id="KW-0812">Transmembrane</keyword>
<evidence type="ECO:0000256" key="13">
    <source>
        <dbReference type="ARBA" id="ARBA00023257"/>
    </source>
</evidence>
<keyword evidence="20" id="KW-1185">Reference proteome</keyword>
<feature type="transmembrane region" description="Helical" evidence="17">
    <location>
        <begin position="262"/>
        <end position="284"/>
    </location>
</feature>
<dbReference type="NCBIfam" id="TIGR00860">
    <property type="entry name" value="LIC"/>
    <property type="match status" value="1"/>
</dbReference>
<reference evidence="21" key="1">
    <citation type="submission" date="2024-02" db="UniProtKB">
        <authorList>
            <consortium name="WormBaseParasite"/>
        </authorList>
    </citation>
    <scope>IDENTIFICATION</scope>
</reference>
<accession>A0AAF3E8V0</accession>
<keyword evidence="15 17" id="KW-0407">Ion channel</keyword>
<feature type="chain" id="PRO_5041766309" evidence="17">
    <location>
        <begin position="27"/>
        <end position="503"/>
    </location>
</feature>
<organism evidence="20 21">
    <name type="scientific">Mesorhabditis belari</name>
    <dbReference type="NCBI Taxonomy" id="2138241"/>
    <lineage>
        <taxon>Eukaryota</taxon>
        <taxon>Metazoa</taxon>
        <taxon>Ecdysozoa</taxon>
        <taxon>Nematoda</taxon>
        <taxon>Chromadorea</taxon>
        <taxon>Rhabditida</taxon>
        <taxon>Rhabditina</taxon>
        <taxon>Rhabditomorpha</taxon>
        <taxon>Rhabditoidea</taxon>
        <taxon>Rhabditidae</taxon>
        <taxon>Mesorhabditinae</taxon>
        <taxon>Mesorhabditis</taxon>
    </lineage>
</organism>
<dbReference type="AlphaFoldDB" id="A0AAF3E8V0"/>
<dbReference type="FunFam" id="2.70.170.10:FF:000016">
    <property type="entry name" value="Nicotinic acetylcholine receptor subunit"/>
    <property type="match status" value="1"/>
</dbReference>
<feature type="transmembrane region" description="Helical" evidence="17">
    <location>
        <begin position="458"/>
        <end position="478"/>
    </location>
</feature>
<evidence type="ECO:0000256" key="10">
    <source>
        <dbReference type="ARBA" id="ARBA00023157"/>
    </source>
</evidence>
<feature type="transmembrane region" description="Helical" evidence="17">
    <location>
        <begin position="231"/>
        <end position="256"/>
    </location>
</feature>
<dbReference type="InterPro" id="IPR018000">
    <property type="entry name" value="Neurotransmitter_ion_chnl_CS"/>
</dbReference>
<keyword evidence="14" id="KW-1071">Ligand-gated ion channel</keyword>
<feature type="signal peptide" evidence="17">
    <location>
        <begin position="1"/>
        <end position="26"/>
    </location>
</feature>
<evidence type="ECO:0000259" key="18">
    <source>
        <dbReference type="Pfam" id="PF02931"/>
    </source>
</evidence>
<dbReference type="Pfam" id="PF02931">
    <property type="entry name" value="Neur_chan_LBD"/>
    <property type="match status" value="1"/>
</dbReference>
<feature type="domain" description="Neurotransmitter-gated ion-channel transmembrane" evidence="19">
    <location>
        <begin position="237"/>
        <end position="474"/>
    </location>
</feature>
<evidence type="ECO:0000259" key="19">
    <source>
        <dbReference type="Pfam" id="PF02932"/>
    </source>
</evidence>
<keyword evidence="13" id="KW-0628">Postsynaptic cell membrane</keyword>
<dbReference type="FunFam" id="1.20.58.390:FF:000035">
    <property type="entry name" value="Acetylcholine receptor subunit beta-like 1"/>
    <property type="match status" value="1"/>
</dbReference>
<evidence type="ECO:0000256" key="2">
    <source>
        <dbReference type="ARBA" id="ARBA00022448"/>
    </source>
</evidence>
<evidence type="ECO:0000256" key="4">
    <source>
        <dbReference type="ARBA" id="ARBA00022692"/>
    </source>
</evidence>
<dbReference type="PRINTS" id="PR00254">
    <property type="entry name" value="NICOTINICR"/>
</dbReference>
<dbReference type="PANTHER" id="PTHR18945">
    <property type="entry name" value="NEUROTRANSMITTER GATED ION CHANNEL"/>
    <property type="match status" value="1"/>
</dbReference>
<keyword evidence="6 17" id="KW-1133">Transmembrane helix</keyword>
<proteinExistence type="inferred from homology"/>
<feature type="transmembrane region" description="Helical" evidence="17">
    <location>
        <begin position="296"/>
        <end position="318"/>
    </location>
</feature>
<dbReference type="InterPro" id="IPR002394">
    <property type="entry name" value="Nicotinic_acetylcholine_rcpt"/>
</dbReference>
<keyword evidence="5 17" id="KW-0732">Signal</keyword>
<feature type="domain" description="Neurotransmitter-gated ion-channel ligand-binding" evidence="18">
    <location>
        <begin position="30"/>
        <end position="230"/>
    </location>
</feature>
<dbReference type="SUPFAM" id="SSF63712">
    <property type="entry name" value="Nicotinic receptor ligand binding domain-like"/>
    <property type="match status" value="1"/>
</dbReference>
<dbReference type="Proteomes" id="UP000887575">
    <property type="component" value="Unassembled WGS sequence"/>
</dbReference>
<keyword evidence="3" id="KW-1003">Cell membrane</keyword>
<evidence type="ECO:0000256" key="14">
    <source>
        <dbReference type="ARBA" id="ARBA00023286"/>
    </source>
</evidence>
<dbReference type="GO" id="GO:0004888">
    <property type="term" value="F:transmembrane signaling receptor activity"/>
    <property type="evidence" value="ECO:0007669"/>
    <property type="project" value="InterPro"/>
</dbReference>
<dbReference type="PRINTS" id="PR00252">
    <property type="entry name" value="NRIONCHANNEL"/>
</dbReference>
<dbReference type="SUPFAM" id="SSF90112">
    <property type="entry name" value="Neurotransmitter-gated ion-channel transmembrane pore"/>
    <property type="match status" value="1"/>
</dbReference>
<dbReference type="GO" id="GO:0022848">
    <property type="term" value="F:acetylcholine-gated monoatomic cation-selective channel activity"/>
    <property type="evidence" value="ECO:0007669"/>
    <property type="project" value="InterPro"/>
</dbReference>
<comment type="subcellular location">
    <subcellularLocation>
        <location evidence="16">Postsynaptic cell membrane</location>
        <topology evidence="16">Multi-pass membrane protein</topology>
    </subcellularLocation>
</comment>
<evidence type="ECO:0000256" key="12">
    <source>
        <dbReference type="ARBA" id="ARBA00023180"/>
    </source>
</evidence>
<evidence type="ECO:0000256" key="17">
    <source>
        <dbReference type="RuleBase" id="RU000687"/>
    </source>
</evidence>
<evidence type="ECO:0000256" key="16">
    <source>
        <dbReference type="ARBA" id="ARBA00034104"/>
    </source>
</evidence>
<evidence type="ECO:0000256" key="11">
    <source>
        <dbReference type="ARBA" id="ARBA00023170"/>
    </source>
</evidence>
<sequence length="503" mass="58389">MDRKMRFICLLLSLFIFILHIPWGDCSEAEDRLMMDIFRGYNYLIQPVRNLSELPIVVKVALQLVLLINVDEKEQVMHTNVWVTLRWYDFQMRWNPVEYGEIRNIRVSPDKVWLPDIVLFNNADGTFEVSFECNVVIEHDGSMLWVPPAIYKSSCIIDVEYFPFDEQTCYMIFGSWTYNEKEIILEFSTAEYVDLSEYSISSIWDVIDAPASLVNKRSRIEFQVKIRRKTLFYTVVLIIPTILMAFLSIAVFFLPTDSTEKMTLAISVLLSIVVFLLLVTKILPPTSSTIPLMAKYLLLTFVLNVITILTTVIVVNIYFRRPDTNEMSPWIRKLFLDILPIFMCMKRPKRVKKRKKAEKRASGIITDLPGLGKFSMNTAVHHPHCQSANGMHKNHLCPPPESAQIQRDPQTSAFYPLTADALRAIDAIEYITDHLRKKEEFKMLRDDWKYVAMIIDRLLLYIFFGITLGGTCGILLAAPNVFEVVNQEEILDKMRNIYYSPKE</sequence>
<name>A0AAF3E8V0_9BILA</name>
<evidence type="ECO:0000313" key="20">
    <source>
        <dbReference type="Proteomes" id="UP000887575"/>
    </source>
</evidence>
<keyword evidence="9 17" id="KW-0472">Membrane</keyword>
<dbReference type="InterPro" id="IPR006029">
    <property type="entry name" value="Neurotrans-gated_channel_TM"/>
</dbReference>
<keyword evidence="7" id="KW-0770">Synapse</keyword>
<keyword evidence="8 17" id="KW-0406">Ion transport</keyword>
<dbReference type="InterPro" id="IPR036734">
    <property type="entry name" value="Neur_chan_lig-bd_sf"/>
</dbReference>
<dbReference type="InterPro" id="IPR036719">
    <property type="entry name" value="Neuro-gated_channel_TM_sf"/>
</dbReference>
<dbReference type="InterPro" id="IPR006201">
    <property type="entry name" value="Neur_channel"/>
</dbReference>
<dbReference type="PROSITE" id="PS00236">
    <property type="entry name" value="NEUROTR_ION_CHANNEL"/>
    <property type="match status" value="1"/>
</dbReference>
<dbReference type="GO" id="GO:0045211">
    <property type="term" value="C:postsynaptic membrane"/>
    <property type="evidence" value="ECO:0007669"/>
    <property type="project" value="UniProtKB-SubCell"/>
</dbReference>
<dbReference type="Gene3D" id="1.20.58.390">
    <property type="entry name" value="Neurotransmitter-gated ion-channel transmembrane domain"/>
    <property type="match status" value="2"/>
</dbReference>
<evidence type="ECO:0000256" key="3">
    <source>
        <dbReference type="ARBA" id="ARBA00022475"/>
    </source>
</evidence>
<dbReference type="Pfam" id="PF02932">
    <property type="entry name" value="Neur_chan_memb"/>
    <property type="match status" value="1"/>
</dbReference>
<evidence type="ECO:0000256" key="9">
    <source>
        <dbReference type="ARBA" id="ARBA00023136"/>
    </source>
</evidence>
<evidence type="ECO:0000256" key="5">
    <source>
        <dbReference type="ARBA" id="ARBA00022729"/>
    </source>
</evidence>
<comment type="similarity">
    <text evidence="1">Belongs to the ligand-gated ion channel (TC 1.A.9) family. Acetylcholine receptor (TC 1.A.9.1) subfamily.</text>
</comment>
<evidence type="ECO:0000256" key="15">
    <source>
        <dbReference type="ARBA" id="ARBA00023303"/>
    </source>
</evidence>
<evidence type="ECO:0000256" key="7">
    <source>
        <dbReference type="ARBA" id="ARBA00023018"/>
    </source>
</evidence>
<evidence type="ECO:0000256" key="1">
    <source>
        <dbReference type="ARBA" id="ARBA00009237"/>
    </source>
</evidence>
<dbReference type="WBParaSite" id="MBELARI_LOCUS10346">
    <property type="protein sequence ID" value="MBELARI_LOCUS10346"/>
    <property type="gene ID" value="MBELARI_LOCUS10346"/>
</dbReference>
<evidence type="ECO:0000313" key="21">
    <source>
        <dbReference type="WBParaSite" id="MBELARI_LOCUS10346"/>
    </source>
</evidence>
<keyword evidence="2 17" id="KW-0813">Transport</keyword>
<dbReference type="CDD" id="cd19064">
    <property type="entry name" value="LGIC_TM_nAChR"/>
    <property type="match status" value="1"/>
</dbReference>